<accession>A0A4P8WIV8</accession>
<dbReference type="KEGG" id="nvr:FEJ81_13870"/>
<reference evidence="2" key="1">
    <citation type="submission" date="2019-05" db="EMBL/GenBank/DDBJ databases">
        <title>Genome sequence and methylation pattern of the halophilic Archaeon Natrinema versiforme BOL5-4.</title>
        <authorList>
            <person name="DasSarma P."/>
            <person name="Anton B.P."/>
            <person name="DasSarma S.L."/>
            <person name="Martinez F.L."/>
            <person name="Guzman D."/>
            <person name="Roberts R.J."/>
            <person name="DasSarma S."/>
        </authorList>
    </citation>
    <scope>NUCLEOTIDE SEQUENCE [LARGE SCALE GENOMIC DNA]</scope>
    <source>
        <strain evidence="2">BOL5-4</strain>
    </source>
</reference>
<organism evidence="1 2">
    <name type="scientific">Natrinema versiforme</name>
    <dbReference type="NCBI Taxonomy" id="88724"/>
    <lineage>
        <taxon>Archaea</taxon>
        <taxon>Methanobacteriati</taxon>
        <taxon>Methanobacteriota</taxon>
        <taxon>Stenosarchaea group</taxon>
        <taxon>Halobacteria</taxon>
        <taxon>Halobacteriales</taxon>
        <taxon>Natrialbaceae</taxon>
        <taxon>Natrinema</taxon>
    </lineage>
</organism>
<dbReference type="PROSITE" id="PS51318">
    <property type="entry name" value="TAT"/>
    <property type="match status" value="1"/>
</dbReference>
<evidence type="ECO:0008006" key="3">
    <source>
        <dbReference type="Google" id="ProtNLM"/>
    </source>
</evidence>
<protein>
    <recommendedName>
        <fullName evidence="3">Twin-arginine translocation signal domain-containing protein</fullName>
    </recommendedName>
</protein>
<name>A0A4P8WIV8_9EURY</name>
<dbReference type="Proteomes" id="UP000302218">
    <property type="component" value="Chromosome"/>
</dbReference>
<proteinExistence type="predicted"/>
<sequence length="314" mass="32361">MTRLTRRSALKAAGASLAAATVPATVSAAESDWTVVETPVDSTIHDVAYTATNPHAVAGSGLVIERTAGGWEVVLQGGPTGNGNDLYGVDTTDDGERLWLVGSSGAIGEYDVTTGNLVDRSAPNDFTANFNDIAVTGPAGEADVYVADDSGSVHYSFDNGKEGTWNYEVPGSGSGLKAIEFYDARSGHVVDTNGKVFATDDGVTWNPIGIEDAGVTYYGLDSDAADDVRVSGGNASVFTYNGSQWVPESLGDAALFDIETDAGTGYTVGSGGAVFELEDGKWTRNETPVGENLRAVATGPVDIAVGSSGALLER</sequence>
<dbReference type="AlphaFoldDB" id="A0A4P8WIV8"/>
<gene>
    <name evidence="1" type="ORF">FEJ81_13870</name>
</gene>
<dbReference type="GeneID" id="40266381"/>
<dbReference type="OrthoDB" id="320255at2157"/>
<evidence type="ECO:0000313" key="2">
    <source>
        <dbReference type="Proteomes" id="UP000302218"/>
    </source>
</evidence>
<evidence type="ECO:0000313" key="1">
    <source>
        <dbReference type="EMBL" id="QCS43388.1"/>
    </source>
</evidence>
<dbReference type="RefSeq" id="WP_138245848.1">
    <property type="nucleotide sequence ID" value="NZ_CP040330.1"/>
</dbReference>
<dbReference type="EMBL" id="CP040330">
    <property type="protein sequence ID" value="QCS43388.1"/>
    <property type="molecule type" value="Genomic_DNA"/>
</dbReference>
<dbReference type="InterPro" id="IPR006311">
    <property type="entry name" value="TAT_signal"/>
</dbReference>